<feature type="domain" description="Bacteriophage tail tape measure N-terminal" evidence="1">
    <location>
        <begin position="163"/>
        <end position="254"/>
    </location>
</feature>
<evidence type="ECO:0000259" key="1">
    <source>
        <dbReference type="Pfam" id="PF06791"/>
    </source>
</evidence>
<name>A0A4R2BVI1_9HYPH</name>
<reference evidence="2 3" key="1">
    <citation type="submission" date="2019-03" db="EMBL/GenBank/DDBJ databases">
        <title>Genomic Encyclopedia of Type Strains, Phase IV (KMG-V): Genome sequencing to study the core and pangenomes of soil and plant-associated prokaryotes.</title>
        <authorList>
            <person name="Whitman W."/>
        </authorList>
    </citation>
    <scope>NUCLEOTIDE SEQUENCE [LARGE SCALE GENOMIC DNA]</scope>
    <source>
        <strain evidence="2 3">23C40</strain>
    </source>
</reference>
<dbReference type="InterPro" id="IPR009628">
    <property type="entry name" value="Phage_tape_measure_N"/>
</dbReference>
<sequence>MTDANATLGFRIDSSPAETAAADLDKLVASATRTETSVEKLGRSSKKALADAGAGTSEFSRKIQSAIQQTEHLGRTFGAQDDHVRAFRAEVERLAAKFPPLVDAEKKHAAAVRDIQAAHRFGIMSAQQMTRELDRERMAYERLKTSAATAGAAVKAANMNTPRAAGQNLNSANIAAQFQDIAVTSAMGMSPLQIALQQGTQLSAVLGPMGTSGVVSGLGAAFASLVNPVSLATMAFVGAGAAAIQFFTSTGEEAKTMEGLLEQQADAVARVRDLWGEAADQASRYGRDSTTSVSFNLENSITALSKRLREGIDDGSIDGTITDAINSNRDLAGLTARQFRGTTLFKQLQVDLGDLHKEALRGSPVVLELIQNMEAFGQATNNTGLKAMAAEAVAALQPFKQLAEAIREAEVERRRLFEDRGPNGMLLSQGTTNRSDMGNLALYESQRLAEKRIAEKRDRQALLTRLRDGGSSFGSNDLLGPATQGANAYSAAMKGVETATSGVIDVTGSLAMAQLRQLSAMEQSSANLRNAKKDLADISIALKEAANIPPFEIFGNSVTRQAGAQAISEAATNIEKVFAALKNGGTTAKMVHESIDHIRASLSAMGGDAAQVNRLIDSFVAGRMEALRLDGTIKQLSQSIMGIPNRVVSIGIQQYTVPSAGGGTTGINVYGGGADFTQQQYDVGGGKTVGVYGGISTFATPQQWARLSPAAKERIYRGQSDFIQELSRPQGSLVSQSDIQTMYQTLGYSYCDSLAMSRSYGGARAAGGPVSGGQTYLVGEQGPELLTMPGAGQVTNAGMTASILSGGRDTLSLMEGHLFDLVAESRIHTNYWEQQESDSLEIIACLNALKLGGGSSSAYGDASSYSSGSSGGSYGSSSSSGQSHLDMNSPYYFNAARNFAGRGGGRYDPVADAMLNGNTSALNGVSGGPTEGISRLLADHQMPSLLSRLKKQLGFSTNGQIMPGEEQKVEFFKKNKERVIIVDDAKVSDERGASQQPAPQLPPIHMENHFHGDTGDARSRQAMADEFRRIVLQVLQGR</sequence>
<dbReference type="EMBL" id="SLVU01000008">
    <property type="protein sequence ID" value="TCN30139.1"/>
    <property type="molecule type" value="Genomic_DNA"/>
</dbReference>
<dbReference type="AlphaFoldDB" id="A0A4R2BVI1"/>
<gene>
    <name evidence="2" type="ORF">EV184_1085</name>
</gene>
<dbReference type="Pfam" id="PF06791">
    <property type="entry name" value="TMP_2"/>
    <property type="match status" value="1"/>
</dbReference>
<organism evidence="2 3">
    <name type="scientific">Sinorhizobium americanum</name>
    <dbReference type="NCBI Taxonomy" id="194963"/>
    <lineage>
        <taxon>Bacteria</taxon>
        <taxon>Pseudomonadati</taxon>
        <taxon>Pseudomonadota</taxon>
        <taxon>Alphaproteobacteria</taxon>
        <taxon>Hyphomicrobiales</taxon>
        <taxon>Rhizobiaceae</taxon>
        <taxon>Sinorhizobium/Ensifer group</taxon>
        <taxon>Sinorhizobium</taxon>
    </lineage>
</organism>
<comment type="caution">
    <text evidence="2">The sequence shown here is derived from an EMBL/GenBank/DDBJ whole genome shotgun (WGS) entry which is preliminary data.</text>
</comment>
<proteinExistence type="predicted"/>
<evidence type="ECO:0000313" key="2">
    <source>
        <dbReference type="EMBL" id="TCN30139.1"/>
    </source>
</evidence>
<accession>A0A4R2BVI1</accession>
<evidence type="ECO:0000313" key="3">
    <source>
        <dbReference type="Proteomes" id="UP000295043"/>
    </source>
</evidence>
<protein>
    <submittedName>
        <fullName evidence="2">Tail length tape measure protein</fullName>
    </submittedName>
</protein>
<dbReference type="Proteomes" id="UP000295043">
    <property type="component" value="Unassembled WGS sequence"/>
</dbReference>